<dbReference type="PANTHER" id="PTHR44591">
    <property type="entry name" value="STRESS RESPONSE REGULATOR PROTEIN 1"/>
    <property type="match status" value="1"/>
</dbReference>
<keyword evidence="5" id="KW-1185">Reference proteome</keyword>
<feature type="modified residue" description="4-aspartylphosphate" evidence="2">
    <location>
        <position position="51"/>
    </location>
</feature>
<evidence type="ECO:0000313" key="4">
    <source>
        <dbReference type="EMBL" id="GLQ60583.1"/>
    </source>
</evidence>
<name>A0ABQ5WKS1_GLUJA</name>
<evidence type="ECO:0000256" key="1">
    <source>
        <dbReference type="ARBA" id="ARBA00022553"/>
    </source>
</evidence>
<dbReference type="InterPro" id="IPR001789">
    <property type="entry name" value="Sig_transdc_resp-reg_receiver"/>
</dbReference>
<dbReference type="RefSeq" id="WP_062504254.1">
    <property type="nucleotide sequence ID" value="NZ_BEWO01000011.1"/>
</dbReference>
<dbReference type="PROSITE" id="PS50110">
    <property type="entry name" value="RESPONSE_REGULATORY"/>
    <property type="match status" value="1"/>
</dbReference>
<dbReference type="Gene3D" id="3.40.50.2300">
    <property type="match status" value="1"/>
</dbReference>
<dbReference type="SMART" id="SM00448">
    <property type="entry name" value="REC"/>
    <property type="match status" value="1"/>
</dbReference>
<protein>
    <submittedName>
        <fullName evidence="4">Response regulator</fullName>
    </submittedName>
</protein>
<dbReference type="PANTHER" id="PTHR44591:SF25">
    <property type="entry name" value="CHEMOTAXIS TWO-COMPONENT RESPONSE REGULATOR"/>
    <property type="match status" value="1"/>
</dbReference>
<proteinExistence type="predicted"/>
<organism evidence="4 5">
    <name type="scientific">Gluconobacter japonicus</name>
    <dbReference type="NCBI Taxonomy" id="376620"/>
    <lineage>
        <taxon>Bacteria</taxon>
        <taxon>Pseudomonadati</taxon>
        <taxon>Pseudomonadota</taxon>
        <taxon>Alphaproteobacteria</taxon>
        <taxon>Acetobacterales</taxon>
        <taxon>Acetobacteraceae</taxon>
        <taxon>Gluconobacter</taxon>
    </lineage>
</organism>
<reference evidence="5" key="1">
    <citation type="journal article" date="2019" name="Int. J. Syst. Evol. Microbiol.">
        <title>The Global Catalogue of Microorganisms (GCM) 10K type strain sequencing project: providing services to taxonomists for standard genome sequencing and annotation.</title>
        <authorList>
            <consortium name="The Broad Institute Genomics Platform"/>
            <consortium name="The Broad Institute Genome Sequencing Center for Infectious Disease"/>
            <person name="Wu L."/>
            <person name="Ma J."/>
        </authorList>
    </citation>
    <scope>NUCLEOTIDE SEQUENCE [LARGE SCALE GENOMIC DNA]</scope>
    <source>
        <strain evidence="5">NBRC 3271</strain>
    </source>
</reference>
<evidence type="ECO:0000313" key="5">
    <source>
        <dbReference type="Proteomes" id="UP001156613"/>
    </source>
</evidence>
<evidence type="ECO:0000256" key="2">
    <source>
        <dbReference type="PROSITE-ProRule" id="PRU00169"/>
    </source>
</evidence>
<keyword evidence="1 2" id="KW-0597">Phosphoprotein</keyword>
<dbReference type="Pfam" id="PF00072">
    <property type="entry name" value="Response_reg"/>
    <property type="match status" value="1"/>
</dbReference>
<dbReference type="Proteomes" id="UP001156613">
    <property type="component" value="Unassembled WGS sequence"/>
</dbReference>
<dbReference type="InterPro" id="IPR011006">
    <property type="entry name" value="CheY-like_superfamily"/>
</dbReference>
<accession>A0ABQ5WKS1</accession>
<comment type="caution">
    <text evidence="4">The sequence shown here is derived from an EMBL/GenBank/DDBJ whole genome shotgun (WGS) entry which is preliminary data.</text>
</comment>
<evidence type="ECO:0000259" key="3">
    <source>
        <dbReference type="PROSITE" id="PS50110"/>
    </source>
</evidence>
<gene>
    <name evidence="4" type="primary">cheY</name>
    <name evidence="4" type="ORF">GCM10010937_23860</name>
</gene>
<feature type="domain" description="Response regulatory" evidence="3">
    <location>
        <begin position="2"/>
        <end position="118"/>
    </location>
</feature>
<dbReference type="SUPFAM" id="SSF52172">
    <property type="entry name" value="CheY-like"/>
    <property type="match status" value="1"/>
</dbReference>
<dbReference type="EMBL" id="BSNT01000071">
    <property type="protein sequence ID" value="GLQ60583.1"/>
    <property type="molecule type" value="Genomic_DNA"/>
</dbReference>
<dbReference type="InterPro" id="IPR050595">
    <property type="entry name" value="Bact_response_regulator"/>
</dbReference>
<sequence length="119" mass="13354">MNILIVDDSRTIRKLLSDTLEAVGHTVCQAKDGIDALEKLEKFSPETIITDLNMPRMNGIELVKKLRHINKTKFLPILFLTTEGSSEMKEKGRQAGATGWLVKPFDKNSLLNTIERVSS</sequence>